<evidence type="ECO:0000259" key="5">
    <source>
        <dbReference type="Pfam" id="PF25053"/>
    </source>
</evidence>
<dbReference type="PANTHER" id="PTHR10039:SF5">
    <property type="entry name" value="NACHT DOMAIN-CONTAINING PROTEIN"/>
    <property type="match status" value="1"/>
</dbReference>
<dbReference type="InterPro" id="IPR056693">
    <property type="entry name" value="DUF7791"/>
</dbReference>
<evidence type="ECO:0008006" key="8">
    <source>
        <dbReference type="Google" id="ProtNLM"/>
    </source>
</evidence>
<dbReference type="InterPro" id="IPR056884">
    <property type="entry name" value="NPHP3-like_N"/>
</dbReference>
<name>A0A8H4RUS2_9HELO</name>
<gene>
    <name evidence="6" type="ORF">G7Y89_g2688</name>
</gene>
<accession>A0A8H4RUS2</accession>
<keyword evidence="3" id="KW-0732">Signal</keyword>
<reference evidence="6 7" key="1">
    <citation type="submission" date="2020-03" db="EMBL/GenBank/DDBJ databases">
        <title>Draft Genome Sequence of Cudoniella acicularis.</title>
        <authorList>
            <person name="Buettner E."/>
            <person name="Kellner H."/>
        </authorList>
    </citation>
    <scope>NUCLEOTIDE SEQUENCE [LARGE SCALE GENOMIC DNA]</scope>
    <source>
        <strain evidence="6 7">DSM 108380</strain>
    </source>
</reference>
<feature type="domain" description="DUF7791" evidence="5">
    <location>
        <begin position="423"/>
        <end position="548"/>
    </location>
</feature>
<evidence type="ECO:0000313" key="6">
    <source>
        <dbReference type="EMBL" id="KAF4635410.1"/>
    </source>
</evidence>
<dbReference type="Pfam" id="PF24883">
    <property type="entry name" value="NPHP3_N"/>
    <property type="match status" value="1"/>
</dbReference>
<dbReference type="AlphaFoldDB" id="A0A8H4RUS2"/>
<dbReference type="PANTHER" id="PTHR10039">
    <property type="entry name" value="AMELOGENIN"/>
    <property type="match status" value="1"/>
</dbReference>
<keyword evidence="1" id="KW-0677">Repeat</keyword>
<feature type="chain" id="PRO_5034930283" description="NACHT domain-containing protein" evidence="3">
    <location>
        <begin position="22"/>
        <end position="857"/>
    </location>
</feature>
<dbReference type="OrthoDB" id="443402at2759"/>
<evidence type="ECO:0000256" key="1">
    <source>
        <dbReference type="ARBA" id="ARBA00022737"/>
    </source>
</evidence>
<dbReference type="Pfam" id="PF25053">
    <property type="entry name" value="DUF7791"/>
    <property type="match status" value="1"/>
</dbReference>
<sequence length="857" mass="97708">MASLWVSISLLLAMASLRLQAIPLGHRLRHSLAQKRRKTPKLQLASTHPNTVTHLKLLRKVPPYNDRQDWRNTVGFGRGKESRRSEGFTLDREFRRDKKFRRNGEFRRDGPSRRRTGAEWALCLPPCSTIIATNPHAVGIDHPFSSCKSLIYRHLKQYYHTSNPTSLPELIDAHPRLADALRNSLHIRNAWSKDEIAQMRKRLSLLQEPLHLRAHDMARPNRQKIDAGILCSSARFDTLDMLNVADEDERCFRTYIQRAVLKLLQDPQMTDCGTPMQKSSQGLLRSLLFQVLGKYPDLIPAVFPNRWASLYARSSDLGQQIQPGSFSFRHLHNGFENMIEQKLFPLKFCFLIDGLDEFSGDTEQLCMLFKRSATRTNVVKFCLSSRPWVQFQDNLGDCASLRLQDLTSNDIKNTLASDIAEVGECPPTLIEFLHVMENDNNPKPMENVQANRTRITAPALRSRFENIEAHLTARCAGLLEISAPHTTDPFYELFSPLRQIRWMHRTARDFVKEGTNWTRILDDSQFREPSAYLTLMKASVASIFIIAGENNSRDDRCFLDSKSMFGLVTNALIFAYQVNGDQNTRHPRTKLLTTLMRAGAWDPYAIQEILYHTTVVRNFLPPGEMTFLQRATLYGLSDFVEDILAEKDEVTRSITTNALLGRLCSLAQVARGIFPFMTAKIVSCLLKASRFPPKRVESEAAIDQDFPWPGVPDVTSGTEANLVIHSRALLCFLESRIYAIEAFLDAGIDPTDTLYYVPTNFKLCRNGFLETVEQKLKQDSYSDTQPDWKSGLRPNLEANTIKIVSILDALAAALVAEVQYHYARQRLSRKKETRKGRRREDFRCDPDEDSGANGIDL</sequence>
<organism evidence="6 7">
    <name type="scientific">Cudoniella acicularis</name>
    <dbReference type="NCBI Taxonomy" id="354080"/>
    <lineage>
        <taxon>Eukaryota</taxon>
        <taxon>Fungi</taxon>
        <taxon>Dikarya</taxon>
        <taxon>Ascomycota</taxon>
        <taxon>Pezizomycotina</taxon>
        <taxon>Leotiomycetes</taxon>
        <taxon>Helotiales</taxon>
        <taxon>Tricladiaceae</taxon>
        <taxon>Cudoniella</taxon>
    </lineage>
</organism>
<evidence type="ECO:0000259" key="4">
    <source>
        <dbReference type="Pfam" id="PF24883"/>
    </source>
</evidence>
<evidence type="ECO:0000256" key="3">
    <source>
        <dbReference type="SAM" id="SignalP"/>
    </source>
</evidence>
<dbReference type="Proteomes" id="UP000566819">
    <property type="component" value="Unassembled WGS sequence"/>
</dbReference>
<dbReference type="EMBL" id="JAAMPI010000121">
    <property type="protein sequence ID" value="KAF4635410.1"/>
    <property type="molecule type" value="Genomic_DNA"/>
</dbReference>
<evidence type="ECO:0000256" key="2">
    <source>
        <dbReference type="SAM" id="MobiDB-lite"/>
    </source>
</evidence>
<proteinExistence type="predicted"/>
<feature type="domain" description="Nephrocystin 3-like N-terminal" evidence="4">
    <location>
        <begin position="273"/>
        <end position="386"/>
    </location>
</feature>
<keyword evidence="7" id="KW-1185">Reference proteome</keyword>
<feature type="signal peptide" evidence="3">
    <location>
        <begin position="1"/>
        <end position="21"/>
    </location>
</feature>
<feature type="region of interest" description="Disordered" evidence="2">
    <location>
        <begin position="829"/>
        <end position="857"/>
    </location>
</feature>
<evidence type="ECO:0000313" key="7">
    <source>
        <dbReference type="Proteomes" id="UP000566819"/>
    </source>
</evidence>
<comment type="caution">
    <text evidence="6">The sequence shown here is derived from an EMBL/GenBank/DDBJ whole genome shotgun (WGS) entry which is preliminary data.</text>
</comment>
<protein>
    <recommendedName>
        <fullName evidence="8">NACHT domain-containing protein</fullName>
    </recommendedName>
</protein>